<dbReference type="PIRSF" id="PIRSF000521">
    <property type="entry name" value="Transaminase_4ab_Lys_Orn"/>
    <property type="match status" value="1"/>
</dbReference>
<dbReference type="Pfam" id="PF00202">
    <property type="entry name" value="Aminotran_3"/>
    <property type="match status" value="1"/>
</dbReference>
<dbReference type="Proteomes" id="UP000286947">
    <property type="component" value="Unassembled WGS sequence"/>
</dbReference>
<evidence type="ECO:0000256" key="2">
    <source>
        <dbReference type="ARBA" id="ARBA00022571"/>
    </source>
</evidence>
<dbReference type="InterPro" id="IPR004636">
    <property type="entry name" value="AcOrn/SuccOrn_fam"/>
</dbReference>
<evidence type="ECO:0000256" key="8">
    <source>
        <dbReference type="HAMAP-Rule" id="MF_01107"/>
    </source>
</evidence>
<evidence type="ECO:0000313" key="10">
    <source>
        <dbReference type="Proteomes" id="UP000286947"/>
    </source>
</evidence>
<comment type="cofactor">
    <cofactor evidence="8">
        <name>pyridoxal 5'-phosphate</name>
        <dbReference type="ChEBI" id="CHEBI:597326"/>
    </cofactor>
    <text evidence="8">Binds 1 pyridoxal phosphate per subunit.</text>
</comment>
<dbReference type="InterPro" id="IPR015421">
    <property type="entry name" value="PyrdxlP-dep_Trfase_major"/>
</dbReference>
<dbReference type="PROSITE" id="PS00600">
    <property type="entry name" value="AA_TRANSFER_CLASS_3"/>
    <property type="match status" value="1"/>
</dbReference>
<comment type="caution">
    <text evidence="8">Lacks conserved residue(s) required for the propagation of feature annotation.</text>
</comment>
<gene>
    <name evidence="8 9" type="primary">argD</name>
    <name evidence="9" type="ORF">CUZ56_01172</name>
</gene>
<dbReference type="InterPro" id="IPR015422">
    <property type="entry name" value="PyrdxlP-dep_Trfase_small"/>
</dbReference>
<keyword evidence="6 8" id="KW-0663">Pyridoxal phosphate</keyword>
<protein>
    <recommendedName>
        <fullName evidence="8">Acetylornithine aminotransferase</fullName>
        <shortName evidence="8">ACOAT</shortName>
        <ecNumber evidence="8">2.6.1.11</ecNumber>
    </recommendedName>
</protein>
<comment type="catalytic activity">
    <reaction evidence="8">
        <text>N(2)-acetyl-L-ornithine + 2-oxoglutarate = N-acetyl-L-glutamate 5-semialdehyde + L-glutamate</text>
        <dbReference type="Rhea" id="RHEA:18049"/>
        <dbReference type="ChEBI" id="CHEBI:16810"/>
        <dbReference type="ChEBI" id="CHEBI:29123"/>
        <dbReference type="ChEBI" id="CHEBI:29985"/>
        <dbReference type="ChEBI" id="CHEBI:57805"/>
        <dbReference type="EC" id="2.6.1.11"/>
    </reaction>
</comment>
<keyword evidence="3 8" id="KW-0032">Aminotransferase</keyword>
<dbReference type="GO" id="GO:0042802">
    <property type="term" value="F:identical protein binding"/>
    <property type="evidence" value="ECO:0007669"/>
    <property type="project" value="TreeGrafter"/>
</dbReference>
<keyword evidence="10" id="KW-1185">Reference proteome</keyword>
<dbReference type="GO" id="GO:0006526">
    <property type="term" value="P:L-arginine biosynthetic process"/>
    <property type="evidence" value="ECO:0007669"/>
    <property type="project" value="UniProtKB-UniRule"/>
</dbReference>
<reference evidence="9 10" key="1">
    <citation type="submission" date="2018-01" db="EMBL/GenBank/DDBJ databases">
        <title>Saezia sanguinis gen. nov., sp. nov., in the order Burkholderiales isolated from human blood.</title>
        <authorList>
            <person name="Medina-Pascual M.J."/>
            <person name="Valdezate S."/>
            <person name="Monzon S."/>
            <person name="Cuesta I."/>
            <person name="Carrasco G."/>
            <person name="Villalon P."/>
            <person name="Saez-Nieto J.A."/>
        </authorList>
    </citation>
    <scope>NUCLEOTIDE SEQUENCE [LARGE SCALE GENOMIC DNA]</scope>
    <source>
        <strain evidence="9 10">CNM695-12</strain>
    </source>
</reference>
<dbReference type="RefSeq" id="WP_239442079.1">
    <property type="nucleotide sequence ID" value="NZ_PQSP01000002.1"/>
</dbReference>
<evidence type="ECO:0000313" key="9">
    <source>
        <dbReference type="EMBL" id="RUS67230.1"/>
    </source>
</evidence>
<dbReference type="HAMAP" id="MF_01107">
    <property type="entry name" value="ArgD_aminotrans_3"/>
    <property type="match status" value="1"/>
</dbReference>
<sequence>MASNTTSPSSMPHVMNTYGRLPIALERGEGVRVWDVQGNEYLDALAGIAVSTLGHAHPRLVRAISDQAGKLIHCCNYYEVPLQEEVAKQLVWHSGMTDVFFCNSGLEANEAAIKVARKFGVNKGIEAPAIIVFDHAFHGRSMATMTATANAKVRDGFGPLVQGFIRAPLNDLQALEAIIKENRDVVAIFQEVIQGEGGVHPCDPVFLQGVRKLCDKYNLLMMVDEIQCGFGRTGKWFAWQWAEGVYPDVMTLAKGLASGVPVGAMICGPKVADIFQPGNHGTTFGGNPLAMRAALETIKVMEESRLLANALTVGAYLQNALKQAFEGVAGVVEVRGQGLMIGVELEKPCGVLLKRAALEQRLLISVTADRVIRIVPALILTQQDADDIVARLAPLVKEFLAE</sequence>
<keyword evidence="4 8" id="KW-0028">Amino-acid biosynthesis</keyword>
<name>A0A433SES5_9BURK</name>
<dbReference type="NCBIfam" id="NF002325">
    <property type="entry name" value="PRK01278.1"/>
    <property type="match status" value="1"/>
</dbReference>
<dbReference type="UniPathway" id="UPA00068">
    <property type="reaction ID" value="UER00109"/>
</dbReference>
<evidence type="ECO:0000256" key="5">
    <source>
        <dbReference type="ARBA" id="ARBA00022679"/>
    </source>
</evidence>
<comment type="pathway">
    <text evidence="1">Amine and polyamine biosynthesis; ectoine biosynthesis; L-ectoine from L-aspartate 4-semialdehyde: step 1/3.</text>
</comment>
<dbReference type="GO" id="GO:0030170">
    <property type="term" value="F:pyridoxal phosphate binding"/>
    <property type="evidence" value="ECO:0007669"/>
    <property type="project" value="InterPro"/>
</dbReference>
<dbReference type="NCBIfam" id="TIGR00707">
    <property type="entry name" value="argD"/>
    <property type="match status" value="1"/>
</dbReference>
<dbReference type="EC" id="2.6.1.11" evidence="8"/>
<dbReference type="CDD" id="cd00610">
    <property type="entry name" value="OAT_like"/>
    <property type="match status" value="1"/>
</dbReference>
<comment type="subcellular location">
    <subcellularLocation>
        <location evidence="8">Cytoplasm</location>
    </subcellularLocation>
</comment>
<comment type="subunit">
    <text evidence="8">Homodimer.</text>
</comment>
<keyword evidence="5 8" id="KW-0808">Transferase</keyword>
<evidence type="ECO:0000256" key="6">
    <source>
        <dbReference type="ARBA" id="ARBA00022898"/>
    </source>
</evidence>
<evidence type="ECO:0000256" key="1">
    <source>
        <dbReference type="ARBA" id="ARBA00004946"/>
    </source>
</evidence>
<accession>A0A433SES5</accession>
<dbReference type="GO" id="GO:0045303">
    <property type="term" value="F:diaminobutyrate-2-oxoglutarate transaminase activity"/>
    <property type="evidence" value="ECO:0007669"/>
    <property type="project" value="UniProtKB-EC"/>
</dbReference>
<keyword evidence="8" id="KW-0963">Cytoplasm</keyword>
<proteinExistence type="inferred from homology"/>
<evidence type="ECO:0000256" key="7">
    <source>
        <dbReference type="ARBA" id="ARBA00049111"/>
    </source>
</evidence>
<evidence type="ECO:0000256" key="4">
    <source>
        <dbReference type="ARBA" id="ARBA00022605"/>
    </source>
</evidence>
<feature type="binding site" evidence="8">
    <location>
        <position position="140"/>
    </location>
    <ligand>
        <name>N(2)-acetyl-L-ornithine</name>
        <dbReference type="ChEBI" id="CHEBI:57805"/>
    </ligand>
</feature>
<organism evidence="9 10">
    <name type="scientific">Saezia sanguinis</name>
    <dbReference type="NCBI Taxonomy" id="1965230"/>
    <lineage>
        <taxon>Bacteria</taxon>
        <taxon>Pseudomonadati</taxon>
        <taxon>Pseudomonadota</taxon>
        <taxon>Betaproteobacteria</taxon>
        <taxon>Burkholderiales</taxon>
        <taxon>Saeziaceae</taxon>
        <taxon>Saezia</taxon>
    </lineage>
</organism>
<dbReference type="Gene3D" id="3.40.640.10">
    <property type="entry name" value="Type I PLP-dependent aspartate aminotransferase-like (Major domain)"/>
    <property type="match status" value="1"/>
</dbReference>
<comment type="similarity">
    <text evidence="8">Belongs to the class-III pyridoxal-phosphate-dependent aminotransferase family. ArgD subfamily.</text>
</comment>
<dbReference type="InterPro" id="IPR049704">
    <property type="entry name" value="Aminotrans_3_PPA_site"/>
</dbReference>
<dbReference type="PANTHER" id="PTHR11986">
    <property type="entry name" value="AMINOTRANSFERASE CLASS III"/>
    <property type="match status" value="1"/>
</dbReference>
<comment type="catalytic activity">
    <reaction evidence="7">
        <text>L-2,4-diaminobutanoate + 2-oxoglutarate = L-aspartate 4-semialdehyde + L-glutamate</text>
        <dbReference type="Rhea" id="RHEA:11160"/>
        <dbReference type="ChEBI" id="CHEBI:16810"/>
        <dbReference type="ChEBI" id="CHEBI:29985"/>
        <dbReference type="ChEBI" id="CHEBI:58761"/>
        <dbReference type="ChEBI" id="CHEBI:537519"/>
        <dbReference type="EC" id="2.6.1.76"/>
    </reaction>
</comment>
<feature type="binding site" evidence="8">
    <location>
        <position position="283"/>
    </location>
    <ligand>
        <name>pyridoxal 5'-phosphate</name>
        <dbReference type="ChEBI" id="CHEBI:597326"/>
    </ligand>
</feature>
<dbReference type="GO" id="GO:0005737">
    <property type="term" value="C:cytoplasm"/>
    <property type="evidence" value="ECO:0007669"/>
    <property type="project" value="UniProtKB-SubCell"/>
</dbReference>
<dbReference type="GO" id="GO:0003992">
    <property type="term" value="F:N2-acetyl-L-ornithine:2-oxoglutarate 5-aminotransferase activity"/>
    <property type="evidence" value="ECO:0007669"/>
    <property type="project" value="UniProtKB-UniRule"/>
</dbReference>
<comment type="miscellaneous">
    <text evidence="8">May also have succinyldiaminopimelate aminotransferase activity, thus carrying out the corresponding step in lysine biosynthesis.</text>
</comment>
<dbReference type="InterPro" id="IPR015424">
    <property type="entry name" value="PyrdxlP-dep_Trfase"/>
</dbReference>
<dbReference type="Gene3D" id="3.90.1150.10">
    <property type="entry name" value="Aspartate Aminotransferase, domain 1"/>
    <property type="match status" value="1"/>
</dbReference>
<comment type="pathway">
    <text evidence="8">Amino-acid biosynthesis; L-arginine biosynthesis; N(2)-acetyl-L-ornithine from L-glutamate: step 4/4.</text>
</comment>
<keyword evidence="2 8" id="KW-0055">Arginine biosynthesis</keyword>
<feature type="binding site" evidence="8">
    <location>
        <position position="282"/>
    </location>
    <ligand>
        <name>N(2)-acetyl-L-ornithine</name>
        <dbReference type="ChEBI" id="CHEBI:57805"/>
    </ligand>
</feature>
<dbReference type="EMBL" id="PQSP01000002">
    <property type="protein sequence ID" value="RUS67230.1"/>
    <property type="molecule type" value="Genomic_DNA"/>
</dbReference>
<feature type="modified residue" description="N6-(pyridoxal phosphate)lysine" evidence="8">
    <location>
        <position position="254"/>
    </location>
</feature>
<dbReference type="FunFam" id="3.40.640.10:FF:000004">
    <property type="entry name" value="Acetylornithine aminotransferase"/>
    <property type="match status" value="1"/>
</dbReference>
<feature type="binding site" evidence="8">
    <location>
        <position position="137"/>
    </location>
    <ligand>
        <name>pyridoxal 5'-phosphate</name>
        <dbReference type="ChEBI" id="CHEBI:597326"/>
    </ligand>
</feature>
<dbReference type="InterPro" id="IPR005814">
    <property type="entry name" value="Aminotrans_3"/>
</dbReference>
<dbReference type="PANTHER" id="PTHR11986:SF79">
    <property type="entry name" value="ACETYLORNITHINE AMINOTRANSFERASE, MITOCHONDRIAL"/>
    <property type="match status" value="1"/>
</dbReference>
<evidence type="ECO:0000256" key="3">
    <source>
        <dbReference type="ARBA" id="ARBA00022576"/>
    </source>
</evidence>
<dbReference type="InterPro" id="IPR050103">
    <property type="entry name" value="Class-III_PLP-dep_AT"/>
</dbReference>
<feature type="binding site" evidence="8">
    <location>
        <begin position="224"/>
        <end position="227"/>
    </location>
    <ligand>
        <name>pyridoxal 5'-phosphate</name>
        <dbReference type="ChEBI" id="CHEBI:597326"/>
    </ligand>
</feature>
<dbReference type="AlphaFoldDB" id="A0A433SES5"/>
<dbReference type="SUPFAM" id="SSF53383">
    <property type="entry name" value="PLP-dependent transferases"/>
    <property type="match status" value="1"/>
</dbReference>
<comment type="caution">
    <text evidence="9">The sequence shown here is derived from an EMBL/GenBank/DDBJ whole genome shotgun (WGS) entry which is preliminary data.</text>
</comment>